<dbReference type="InterPro" id="IPR036941">
    <property type="entry name" value="Rcpt_L-dom_sf"/>
</dbReference>
<reference evidence="2 3" key="1">
    <citation type="submission" date="2018-11" db="EMBL/GenBank/DDBJ databases">
        <authorList>
            <consortium name="Pathogen Informatics"/>
        </authorList>
    </citation>
    <scope>NUCLEOTIDE SEQUENCE [LARGE SCALE GENOMIC DNA]</scope>
</reference>
<dbReference type="OrthoDB" id="6219513at2759"/>
<sequence length="163" mass="17593">MSKLEAITGVLYVATGVHAPWLTNLTFLSKLRTIQGNVPEGASDLPAININGNSHLQFLGLASLTSIQRRSVLIAANPRLCLIESIDWQALTARRPSEPIGPGEGRVKREIIDANGDVNDSAGANRTFKDKAGALANAANLKMMARRIAAAIPLLFYKYSLRE</sequence>
<dbReference type="Proteomes" id="UP000281553">
    <property type="component" value="Unassembled WGS sequence"/>
</dbReference>
<keyword evidence="3" id="KW-1185">Reference proteome</keyword>
<evidence type="ECO:0000259" key="1">
    <source>
        <dbReference type="Pfam" id="PF01030"/>
    </source>
</evidence>
<dbReference type="AlphaFoldDB" id="A0A3P7L967"/>
<evidence type="ECO:0000313" key="2">
    <source>
        <dbReference type="EMBL" id="VDN13865.1"/>
    </source>
</evidence>
<protein>
    <recommendedName>
        <fullName evidence="1">Receptor L-domain domain-containing protein</fullName>
    </recommendedName>
</protein>
<accession>A0A3P7L967</accession>
<evidence type="ECO:0000313" key="3">
    <source>
        <dbReference type="Proteomes" id="UP000281553"/>
    </source>
</evidence>
<gene>
    <name evidence="2" type="ORF">DILT_LOCUS9696</name>
</gene>
<organism evidence="2 3">
    <name type="scientific">Dibothriocephalus latus</name>
    <name type="common">Fish tapeworm</name>
    <name type="synonym">Diphyllobothrium latum</name>
    <dbReference type="NCBI Taxonomy" id="60516"/>
    <lineage>
        <taxon>Eukaryota</taxon>
        <taxon>Metazoa</taxon>
        <taxon>Spiralia</taxon>
        <taxon>Lophotrochozoa</taxon>
        <taxon>Platyhelminthes</taxon>
        <taxon>Cestoda</taxon>
        <taxon>Eucestoda</taxon>
        <taxon>Diphyllobothriidea</taxon>
        <taxon>Diphyllobothriidae</taxon>
        <taxon>Dibothriocephalus</taxon>
    </lineage>
</organism>
<dbReference type="Pfam" id="PF01030">
    <property type="entry name" value="Recep_L_domain"/>
    <property type="match status" value="1"/>
</dbReference>
<dbReference type="SUPFAM" id="SSF52058">
    <property type="entry name" value="L domain-like"/>
    <property type="match status" value="1"/>
</dbReference>
<proteinExistence type="predicted"/>
<dbReference type="Gene3D" id="3.80.20.20">
    <property type="entry name" value="Receptor L-domain"/>
    <property type="match status" value="1"/>
</dbReference>
<feature type="domain" description="Receptor L-domain" evidence="1">
    <location>
        <begin position="2"/>
        <end position="91"/>
    </location>
</feature>
<name>A0A3P7L967_DIBLA</name>
<dbReference type="EMBL" id="UYRU01057597">
    <property type="protein sequence ID" value="VDN13865.1"/>
    <property type="molecule type" value="Genomic_DNA"/>
</dbReference>
<dbReference type="InterPro" id="IPR000494">
    <property type="entry name" value="Rcpt_L-dom"/>
</dbReference>